<dbReference type="EMBL" id="WOBO01000004">
    <property type="protein sequence ID" value="MUK44135.1"/>
    <property type="molecule type" value="Genomic_DNA"/>
</dbReference>
<dbReference type="AlphaFoldDB" id="A0A1B9PBC0"/>
<sequence length="43" mass="4935">MNHVKFEYQIMGIGRWISATVSLDIATKLAEEYTSYGWPVKIS</sequence>
<evidence type="ECO:0000313" key="2">
    <source>
        <dbReference type="Proteomes" id="UP000435323"/>
    </source>
</evidence>
<reference evidence="1 2" key="1">
    <citation type="submission" date="2019-11" db="EMBL/GenBank/DDBJ databases">
        <title>Using colonization assays and comparative genomics to discover symbiosis behaviors and factors in Vibrio fischeri.</title>
        <authorList>
            <person name="Bongrand C."/>
            <person name="Moriano-Gutierrez S."/>
            <person name="Arevalo P."/>
            <person name="Mcfall-Ngai M."/>
            <person name="Visick K."/>
            <person name="Polz M.F."/>
            <person name="Ruby E.G."/>
        </authorList>
    </citation>
    <scope>NUCLEOTIDE SEQUENCE [LARGE SCALE GENOMIC DNA]</scope>
    <source>
        <strain evidence="2">emors.3.2</strain>
    </source>
</reference>
<protein>
    <submittedName>
        <fullName evidence="1">Uncharacterized protein</fullName>
    </submittedName>
</protein>
<evidence type="ECO:0000313" key="1">
    <source>
        <dbReference type="EMBL" id="MUK44135.1"/>
    </source>
</evidence>
<name>A0A1B9PBC0_ALIFS</name>
<dbReference type="GeneID" id="92895826"/>
<organism evidence="1 2">
    <name type="scientific">Aliivibrio fischeri</name>
    <name type="common">Vibrio fischeri</name>
    <dbReference type="NCBI Taxonomy" id="668"/>
    <lineage>
        <taxon>Bacteria</taxon>
        <taxon>Pseudomonadati</taxon>
        <taxon>Pseudomonadota</taxon>
        <taxon>Gammaproteobacteria</taxon>
        <taxon>Vibrionales</taxon>
        <taxon>Vibrionaceae</taxon>
        <taxon>Aliivibrio</taxon>
    </lineage>
</organism>
<dbReference type="RefSeq" id="WP_005419525.1">
    <property type="nucleotide sequence ID" value="NZ_BMPC01000004.1"/>
</dbReference>
<proteinExistence type="predicted"/>
<gene>
    <name evidence="1" type="ORF">GNP77_01965</name>
</gene>
<accession>A0A1B9PBC0</accession>
<dbReference type="Proteomes" id="UP000435323">
    <property type="component" value="Unassembled WGS sequence"/>
</dbReference>
<comment type="caution">
    <text evidence="1">The sequence shown here is derived from an EMBL/GenBank/DDBJ whole genome shotgun (WGS) entry which is preliminary data.</text>
</comment>